<protein>
    <submittedName>
        <fullName evidence="1">Uncharacterized protein</fullName>
    </submittedName>
</protein>
<comment type="caution">
    <text evidence="1">The sequence shown here is derived from an EMBL/GenBank/DDBJ whole genome shotgun (WGS) entry which is preliminary data.</text>
</comment>
<organism evidence="1 2">
    <name type="scientific">Faecalibacillus faecis</name>
    <dbReference type="NCBI Taxonomy" id="1982628"/>
    <lineage>
        <taxon>Bacteria</taxon>
        <taxon>Bacillati</taxon>
        <taxon>Bacillota</taxon>
        <taxon>Erysipelotrichia</taxon>
        <taxon>Erysipelotrichales</taxon>
        <taxon>Coprobacillaceae</taxon>
        <taxon>Faecalibacillus</taxon>
    </lineage>
</organism>
<reference evidence="1" key="1">
    <citation type="submission" date="2021-10" db="EMBL/GenBank/DDBJ databases">
        <title>Collection of gut derived symbiotic bacterial strains cultured from healthy donors.</title>
        <authorList>
            <person name="Lin H."/>
            <person name="Littmann E."/>
            <person name="Kohout C."/>
            <person name="Pamer E.G."/>
        </authorList>
    </citation>
    <scope>NUCLEOTIDE SEQUENCE</scope>
    <source>
        <strain evidence="1">DFI.4.48</strain>
    </source>
</reference>
<evidence type="ECO:0000313" key="1">
    <source>
        <dbReference type="EMBL" id="MCB8609034.1"/>
    </source>
</evidence>
<name>A0AAW4VJ07_9FIRM</name>
<dbReference type="EMBL" id="JAJDKZ010000001">
    <property type="protein sequence ID" value="MCB8609034.1"/>
    <property type="molecule type" value="Genomic_DNA"/>
</dbReference>
<dbReference type="RefSeq" id="WP_227279060.1">
    <property type="nucleotide sequence ID" value="NZ_DBGDQT010000041.1"/>
</dbReference>
<gene>
    <name evidence="1" type="ORF">LJD69_00305</name>
</gene>
<dbReference type="AlphaFoldDB" id="A0AAW4VJ07"/>
<sequence>MDELKLHMDDNSISNLISEYSSLQFYKDNYEKIRREMEQWKNKEIKL</sequence>
<proteinExistence type="predicted"/>
<accession>A0AAW4VJ07</accession>
<evidence type="ECO:0000313" key="2">
    <source>
        <dbReference type="Proteomes" id="UP001198439"/>
    </source>
</evidence>
<dbReference type="Proteomes" id="UP001198439">
    <property type="component" value="Unassembled WGS sequence"/>
</dbReference>